<feature type="domain" description="NAD-dependent epimerase/dehydratase" evidence="2">
    <location>
        <begin position="3"/>
        <end position="226"/>
    </location>
</feature>
<organism evidence="3 4">
    <name type="scientific">Kibdelosporangium philippinense</name>
    <dbReference type="NCBI Taxonomy" id="211113"/>
    <lineage>
        <taxon>Bacteria</taxon>
        <taxon>Bacillati</taxon>
        <taxon>Actinomycetota</taxon>
        <taxon>Actinomycetes</taxon>
        <taxon>Pseudonocardiales</taxon>
        <taxon>Pseudonocardiaceae</taxon>
        <taxon>Kibdelosporangium</taxon>
    </lineage>
</organism>
<dbReference type="SUPFAM" id="SSF51735">
    <property type="entry name" value="NAD(P)-binding Rossmann-fold domains"/>
    <property type="match status" value="1"/>
</dbReference>
<dbReference type="PANTHER" id="PTHR43245:SF13">
    <property type="entry name" value="UDP-D-APIOSE_UDP-D-XYLOSE SYNTHASE 2"/>
    <property type="match status" value="1"/>
</dbReference>
<dbReference type="Proteomes" id="UP001521150">
    <property type="component" value="Unassembled WGS sequence"/>
</dbReference>
<evidence type="ECO:0000313" key="3">
    <source>
        <dbReference type="EMBL" id="MCE7011784.1"/>
    </source>
</evidence>
<dbReference type="Gene3D" id="3.40.50.720">
    <property type="entry name" value="NAD(P)-binding Rossmann-like Domain"/>
    <property type="match status" value="1"/>
</dbReference>
<protein>
    <submittedName>
        <fullName evidence="3">NAD(P)-dependent oxidoreductase</fullName>
    </submittedName>
</protein>
<dbReference type="PANTHER" id="PTHR43245">
    <property type="entry name" value="BIFUNCTIONAL POLYMYXIN RESISTANCE PROTEIN ARNA"/>
    <property type="match status" value="1"/>
</dbReference>
<dbReference type="Pfam" id="PF01370">
    <property type="entry name" value="Epimerase"/>
    <property type="match status" value="1"/>
</dbReference>
<proteinExistence type="predicted"/>
<evidence type="ECO:0000256" key="1">
    <source>
        <dbReference type="SAM" id="MobiDB-lite"/>
    </source>
</evidence>
<comment type="caution">
    <text evidence="3">The sequence shown here is derived from an EMBL/GenBank/DDBJ whole genome shotgun (WGS) entry which is preliminary data.</text>
</comment>
<sequence length="313" mass="33389">MAVVVTGAAGFIGAHLVEALRQAGHEVIGIDRRRSVPKPRYVPLAADLLDGDDDADRALRYADAVFHLAGRPGVRDRGPQVDFWRHRDNVIATARVLELVPPSAPLIVASSSSVYGGSTNGRPCREHDVPRPRGGYATTKIEGEKLCARRAESGGRVIVCRPFTVAGEGQRPDMALAQWIRAVAAGQPIRLLGSSRRSRDITDVRDVVTAMMRLADCAMSGTVNIGTGTAHTLAAVVATVGRVLGRDPHVEIGPAPREDPPATLADISRLRQFTAFTPRTNLHALVERQVRAAIGALANSGLRGGGRVSQPIR</sequence>
<dbReference type="RefSeq" id="WP_233734542.1">
    <property type="nucleotide sequence ID" value="NZ_JAJVCN010000005.1"/>
</dbReference>
<name>A0ABS8ZW28_9PSEU</name>
<keyword evidence="4" id="KW-1185">Reference proteome</keyword>
<gene>
    <name evidence="3" type="ORF">LWC34_54570</name>
</gene>
<feature type="region of interest" description="Disordered" evidence="1">
    <location>
        <begin position="117"/>
        <end position="136"/>
    </location>
</feature>
<dbReference type="InterPro" id="IPR001509">
    <property type="entry name" value="Epimerase_deHydtase"/>
</dbReference>
<evidence type="ECO:0000313" key="4">
    <source>
        <dbReference type="Proteomes" id="UP001521150"/>
    </source>
</evidence>
<evidence type="ECO:0000259" key="2">
    <source>
        <dbReference type="Pfam" id="PF01370"/>
    </source>
</evidence>
<reference evidence="3 4" key="1">
    <citation type="submission" date="2021-12" db="EMBL/GenBank/DDBJ databases">
        <title>Genome sequence of Kibdelosporangium philippinense ATCC 49844.</title>
        <authorList>
            <person name="Fedorov E.A."/>
            <person name="Omeragic M."/>
            <person name="Shalygina K.F."/>
            <person name="Maclea K.S."/>
        </authorList>
    </citation>
    <scope>NUCLEOTIDE SEQUENCE [LARGE SCALE GENOMIC DNA]</scope>
    <source>
        <strain evidence="3 4">ATCC 49844</strain>
    </source>
</reference>
<dbReference type="EMBL" id="JAJVCN010000005">
    <property type="protein sequence ID" value="MCE7011784.1"/>
    <property type="molecule type" value="Genomic_DNA"/>
</dbReference>
<dbReference type="InterPro" id="IPR050177">
    <property type="entry name" value="Lipid_A_modif_metabolic_enz"/>
</dbReference>
<dbReference type="InterPro" id="IPR036291">
    <property type="entry name" value="NAD(P)-bd_dom_sf"/>
</dbReference>
<accession>A0ABS8ZW28</accession>